<comment type="catalytic activity">
    <reaction evidence="16">
        <text>hydrogencarbonate + H(+) = CO2 + H2O</text>
        <dbReference type="Rhea" id="RHEA:10748"/>
        <dbReference type="ChEBI" id="CHEBI:15377"/>
        <dbReference type="ChEBI" id="CHEBI:15378"/>
        <dbReference type="ChEBI" id="CHEBI:16526"/>
        <dbReference type="ChEBI" id="CHEBI:17544"/>
        <dbReference type="EC" id="4.2.1.1"/>
    </reaction>
    <physiologicalReaction direction="left-to-right" evidence="16">
        <dbReference type="Rhea" id="RHEA:10749"/>
    </physiologicalReaction>
    <physiologicalReaction direction="right-to-left" evidence="16">
        <dbReference type="Rhea" id="RHEA:10750"/>
    </physiologicalReaction>
</comment>
<evidence type="ECO:0000256" key="16">
    <source>
        <dbReference type="ARBA" id="ARBA00049061"/>
    </source>
</evidence>
<dbReference type="Proteomes" id="UP000472277">
    <property type="component" value="Chromosome 13"/>
</dbReference>
<evidence type="ECO:0000256" key="14">
    <source>
        <dbReference type="ARBA" id="ARBA00023288"/>
    </source>
</evidence>
<dbReference type="Pfam" id="PF00194">
    <property type="entry name" value="Carb_anhydrase"/>
    <property type="match status" value="1"/>
</dbReference>
<comment type="similarity">
    <text evidence="3 17">Belongs to the alpha-carbonic anhydrase family.</text>
</comment>
<dbReference type="GO" id="GO:0004089">
    <property type="term" value="F:carbonate dehydratase activity"/>
    <property type="evidence" value="ECO:0007669"/>
    <property type="project" value="UniProtKB-UniRule"/>
</dbReference>
<keyword evidence="21" id="KW-1185">Reference proteome</keyword>
<comment type="function">
    <text evidence="15">Catalyzes the reversible hydration of carbon dioxide into bicarbonate and protons and thus is essential to maintaining intracellular and extracellular pH. May stimulate the sodium/bicarbonate transporter activity of SLC4A4 that acts in pH homeostasis. It is essential for acid overload removal from the retina and retina epithelium, and acid release in the choriocapillaris in the choroid.</text>
</comment>
<proteinExistence type="inferred from homology"/>
<evidence type="ECO:0000256" key="5">
    <source>
        <dbReference type="ARBA" id="ARBA00022475"/>
    </source>
</evidence>
<organism evidence="20 21">
    <name type="scientific">Salmo trutta</name>
    <name type="common">Brown trout</name>
    <dbReference type="NCBI Taxonomy" id="8032"/>
    <lineage>
        <taxon>Eukaryota</taxon>
        <taxon>Metazoa</taxon>
        <taxon>Chordata</taxon>
        <taxon>Craniata</taxon>
        <taxon>Vertebrata</taxon>
        <taxon>Euteleostomi</taxon>
        <taxon>Actinopterygii</taxon>
        <taxon>Neopterygii</taxon>
        <taxon>Teleostei</taxon>
        <taxon>Protacanthopterygii</taxon>
        <taxon>Salmoniformes</taxon>
        <taxon>Salmonidae</taxon>
        <taxon>Salmoninae</taxon>
        <taxon>Salmo</taxon>
    </lineage>
</organism>
<name>A0A674BZ09_SALTR</name>
<reference evidence="20" key="2">
    <citation type="submission" date="2025-09" db="UniProtKB">
        <authorList>
            <consortium name="Ensembl"/>
        </authorList>
    </citation>
    <scope>IDENTIFICATION</scope>
</reference>
<dbReference type="GeneTree" id="ENSGT00940000155690"/>
<dbReference type="GO" id="GO:0098552">
    <property type="term" value="C:side of membrane"/>
    <property type="evidence" value="ECO:0007669"/>
    <property type="project" value="UniProtKB-KW"/>
</dbReference>
<evidence type="ECO:0000256" key="15">
    <source>
        <dbReference type="ARBA" id="ARBA00045603"/>
    </source>
</evidence>
<keyword evidence="7 17" id="KW-0479">Metal-binding</keyword>
<evidence type="ECO:0000256" key="18">
    <source>
        <dbReference type="SAM" id="Phobius"/>
    </source>
</evidence>
<evidence type="ECO:0000256" key="17">
    <source>
        <dbReference type="RuleBase" id="RU367011"/>
    </source>
</evidence>
<dbReference type="CDD" id="cd03117">
    <property type="entry name" value="alpha_CA_IV_XV_like"/>
    <property type="match status" value="1"/>
</dbReference>
<feature type="domain" description="Alpha-carbonic anhydrase" evidence="19">
    <location>
        <begin position="98"/>
        <end position="359"/>
    </location>
</feature>
<evidence type="ECO:0000259" key="19">
    <source>
        <dbReference type="PROSITE" id="PS51144"/>
    </source>
</evidence>
<keyword evidence="5" id="KW-1003">Cell membrane</keyword>
<dbReference type="PANTHER" id="PTHR18952:SF95">
    <property type="entry name" value="CARBONIC ANHYDRASE 4"/>
    <property type="match status" value="1"/>
</dbReference>
<evidence type="ECO:0000256" key="4">
    <source>
        <dbReference type="ARBA" id="ARBA00011736"/>
    </source>
</evidence>
<dbReference type="FunFam" id="3.10.200.10:FF:000003">
    <property type="entry name" value="Carbonic anhydrase 12"/>
    <property type="match status" value="1"/>
</dbReference>
<evidence type="ECO:0000313" key="20">
    <source>
        <dbReference type="Ensembl" id="ENSSTUP00000076554.1"/>
    </source>
</evidence>
<dbReference type="PROSITE" id="PS51144">
    <property type="entry name" value="ALPHA_CA_2"/>
    <property type="match status" value="1"/>
</dbReference>
<evidence type="ECO:0000256" key="13">
    <source>
        <dbReference type="ARBA" id="ARBA00023239"/>
    </source>
</evidence>
<evidence type="ECO:0000256" key="1">
    <source>
        <dbReference type="ARBA" id="ARBA00001947"/>
    </source>
</evidence>
<dbReference type="Ensembl" id="ENSSTUT00000081466.1">
    <property type="protein sequence ID" value="ENSSTUP00000076554.1"/>
    <property type="gene ID" value="ENSSTUG00000033688.1"/>
</dbReference>
<evidence type="ECO:0000256" key="7">
    <source>
        <dbReference type="ARBA" id="ARBA00022723"/>
    </source>
</evidence>
<keyword evidence="11" id="KW-1015">Disulfide bond</keyword>
<keyword evidence="13 17" id="KW-0456">Lyase</keyword>
<dbReference type="InterPro" id="IPR001148">
    <property type="entry name" value="CA_dom"/>
</dbReference>
<accession>A0A674BZ09</accession>
<dbReference type="InParanoid" id="A0A674BZ09"/>
<gene>
    <name evidence="20" type="primary">LOC115206326</name>
</gene>
<evidence type="ECO:0000313" key="21">
    <source>
        <dbReference type="Proteomes" id="UP000472277"/>
    </source>
</evidence>
<sequence length="384" mass="42197">IYLKIVKIQGEDWCYQSQVTCGGNCTGPDGWATIVRRRTLPDGCLTPCKFTGFPACHSEDPRWRSSGAIQGSTAPPALGQGWRSWIRIHHRWRTISYGDWCYQSQVTCGGNCIGPDGWTTVAEACGGKAQSPINIVTRRTLPDGRLTPFTFTGYQEAFHSFITNNGRTVQVDLPATAKVQGGDLAVPYKAVQLHLHLGKDGGPGSEHSIDGERYPMELHIVNIKEEYNSLDEALKDLAGVGVLGFFYEQSGSSNKKYDSIINALNTINIPNSNTTLSDVSLDMFIPSQSNMTSYFRYQGSLTTPPCEEAVVWTVFRNTIPLSRQQLAAFSRLQFADGKPMVGTYRPVQPLNGRLVYRSGSQVILVSTLLLITSVISAIVLPLPK</sequence>
<keyword evidence="18" id="KW-1133">Transmembrane helix</keyword>
<dbReference type="InterPro" id="IPR023561">
    <property type="entry name" value="Carbonic_anhydrase_a-class"/>
</dbReference>
<keyword evidence="14" id="KW-0449">Lipoprotein</keyword>
<dbReference type="PANTHER" id="PTHR18952">
    <property type="entry name" value="CARBONIC ANHYDRASE"/>
    <property type="match status" value="1"/>
</dbReference>
<dbReference type="SUPFAM" id="SSF51069">
    <property type="entry name" value="Carbonic anhydrase"/>
    <property type="match status" value="1"/>
</dbReference>
<keyword evidence="10 18" id="KW-0472">Membrane</keyword>
<dbReference type="EC" id="4.2.1.1" evidence="17"/>
<evidence type="ECO:0000256" key="8">
    <source>
        <dbReference type="ARBA" id="ARBA00022729"/>
    </source>
</evidence>
<protein>
    <recommendedName>
        <fullName evidence="17">Carbonic anhydrase</fullName>
        <ecNumber evidence="17">4.2.1.1</ecNumber>
    </recommendedName>
</protein>
<keyword evidence="12" id="KW-0325">Glycoprotein</keyword>
<dbReference type="GO" id="GO:0008270">
    <property type="term" value="F:zinc ion binding"/>
    <property type="evidence" value="ECO:0007669"/>
    <property type="project" value="UniProtKB-UniRule"/>
</dbReference>
<evidence type="ECO:0000256" key="10">
    <source>
        <dbReference type="ARBA" id="ARBA00023136"/>
    </source>
</evidence>
<dbReference type="Gene3D" id="3.10.200.10">
    <property type="entry name" value="Alpha carbonic anhydrase"/>
    <property type="match status" value="1"/>
</dbReference>
<reference evidence="20" key="1">
    <citation type="submission" date="2025-08" db="UniProtKB">
        <authorList>
            <consortium name="Ensembl"/>
        </authorList>
    </citation>
    <scope>IDENTIFICATION</scope>
</reference>
<dbReference type="InterPro" id="IPR041874">
    <property type="entry name" value="CA4/CA15"/>
</dbReference>
<keyword evidence="8" id="KW-0732">Signal</keyword>
<dbReference type="PROSITE" id="PS00162">
    <property type="entry name" value="ALPHA_CA_1"/>
    <property type="match status" value="1"/>
</dbReference>
<dbReference type="GO" id="GO:0005886">
    <property type="term" value="C:plasma membrane"/>
    <property type="evidence" value="ECO:0007669"/>
    <property type="project" value="UniProtKB-SubCell"/>
</dbReference>
<evidence type="ECO:0000256" key="2">
    <source>
        <dbReference type="ARBA" id="ARBA00004609"/>
    </source>
</evidence>
<dbReference type="SMART" id="SM01057">
    <property type="entry name" value="Carb_anhydrase"/>
    <property type="match status" value="1"/>
</dbReference>
<keyword evidence="18" id="KW-0812">Transmembrane</keyword>
<dbReference type="OMA" id="IWTIFET"/>
<evidence type="ECO:0000256" key="9">
    <source>
        <dbReference type="ARBA" id="ARBA00022833"/>
    </source>
</evidence>
<evidence type="ECO:0000256" key="3">
    <source>
        <dbReference type="ARBA" id="ARBA00010718"/>
    </source>
</evidence>
<dbReference type="InterPro" id="IPR036398">
    <property type="entry name" value="CA_dom_sf"/>
</dbReference>
<feature type="transmembrane region" description="Helical" evidence="18">
    <location>
        <begin position="362"/>
        <end position="382"/>
    </location>
</feature>
<comment type="subcellular location">
    <subcellularLocation>
        <location evidence="2">Cell membrane</location>
        <topology evidence="2">Lipid-anchor</topology>
        <topology evidence="2">GPI-anchor</topology>
    </subcellularLocation>
</comment>
<comment type="function">
    <text evidence="17">Reversible hydration of carbon dioxide.</text>
</comment>
<dbReference type="InterPro" id="IPR018338">
    <property type="entry name" value="Carbonic_anhydrase_a-class_CS"/>
</dbReference>
<comment type="cofactor">
    <cofactor evidence="1 17">
        <name>Zn(2+)</name>
        <dbReference type="ChEBI" id="CHEBI:29105"/>
    </cofactor>
</comment>
<keyword evidence="6" id="KW-0336">GPI-anchor</keyword>
<dbReference type="AlphaFoldDB" id="A0A674BZ09"/>
<evidence type="ECO:0000256" key="6">
    <source>
        <dbReference type="ARBA" id="ARBA00022622"/>
    </source>
</evidence>
<keyword evidence="9 17" id="KW-0862">Zinc</keyword>
<evidence type="ECO:0000256" key="12">
    <source>
        <dbReference type="ARBA" id="ARBA00023180"/>
    </source>
</evidence>
<evidence type="ECO:0000256" key="11">
    <source>
        <dbReference type="ARBA" id="ARBA00023157"/>
    </source>
</evidence>
<comment type="subunit">
    <text evidence="4">Interacts with SLC4A4.</text>
</comment>